<evidence type="ECO:0000256" key="10">
    <source>
        <dbReference type="ARBA" id="ARBA00035585"/>
    </source>
</evidence>
<keyword evidence="13" id="KW-1185">Reference proteome</keyword>
<dbReference type="GO" id="GO:0140114">
    <property type="term" value="P:cellular detoxification of fluoride"/>
    <property type="evidence" value="ECO:0007669"/>
    <property type="project" value="UniProtKB-UniRule"/>
</dbReference>
<keyword evidence="2 11" id="KW-1003">Cell membrane</keyword>
<keyword evidence="8 11" id="KW-0407">Ion channel</keyword>
<protein>
    <recommendedName>
        <fullName evidence="11">Fluoride-specific ion channel FluC</fullName>
    </recommendedName>
</protein>
<keyword evidence="11" id="KW-0479">Metal-binding</keyword>
<dbReference type="EMBL" id="CP017641">
    <property type="protein sequence ID" value="APZ96095.1"/>
    <property type="molecule type" value="Genomic_DNA"/>
</dbReference>
<name>A0A1P8WPY8_9PLAN</name>
<feature type="transmembrane region" description="Helical" evidence="11">
    <location>
        <begin position="6"/>
        <end position="23"/>
    </location>
</feature>
<evidence type="ECO:0000256" key="11">
    <source>
        <dbReference type="HAMAP-Rule" id="MF_00454"/>
    </source>
</evidence>
<dbReference type="STRING" id="1891926.Fuma_05763"/>
<feature type="binding site" evidence="11">
    <location>
        <position position="78"/>
    </location>
    <ligand>
        <name>Na(+)</name>
        <dbReference type="ChEBI" id="CHEBI:29101"/>
        <note>structural</note>
    </ligand>
</feature>
<comment type="function">
    <text evidence="11">Fluoride-specific ion channel. Important for reducing fluoride concentration in the cell, thus reducing its toxicity.</text>
</comment>
<keyword evidence="3" id="KW-0997">Cell inner membrane</keyword>
<evidence type="ECO:0000313" key="12">
    <source>
        <dbReference type="EMBL" id="APZ96095.1"/>
    </source>
</evidence>
<evidence type="ECO:0000256" key="3">
    <source>
        <dbReference type="ARBA" id="ARBA00022519"/>
    </source>
</evidence>
<keyword evidence="6 11" id="KW-0406">Ion transport</keyword>
<keyword evidence="11" id="KW-0915">Sodium</keyword>
<proteinExistence type="inferred from homology"/>
<feature type="transmembrane region" description="Helical" evidence="11">
    <location>
        <begin position="35"/>
        <end position="59"/>
    </location>
</feature>
<feature type="transmembrane region" description="Helical" evidence="11">
    <location>
        <begin position="71"/>
        <end position="94"/>
    </location>
</feature>
<evidence type="ECO:0000256" key="8">
    <source>
        <dbReference type="ARBA" id="ARBA00023303"/>
    </source>
</evidence>
<evidence type="ECO:0000256" key="1">
    <source>
        <dbReference type="ARBA" id="ARBA00004651"/>
    </source>
</evidence>
<evidence type="ECO:0000256" key="6">
    <source>
        <dbReference type="ARBA" id="ARBA00023065"/>
    </source>
</evidence>
<dbReference type="PANTHER" id="PTHR28259:SF1">
    <property type="entry name" value="FLUORIDE EXPORT PROTEIN 1-RELATED"/>
    <property type="match status" value="1"/>
</dbReference>
<dbReference type="InterPro" id="IPR003691">
    <property type="entry name" value="FluC"/>
</dbReference>
<comment type="activity regulation">
    <text evidence="11">Na(+) is not transported, but it plays an essential structural role and its presence is essential for fluoride channel function.</text>
</comment>
<evidence type="ECO:0000256" key="4">
    <source>
        <dbReference type="ARBA" id="ARBA00022692"/>
    </source>
</evidence>
<evidence type="ECO:0000313" key="13">
    <source>
        <dbReference type="Proteomes" id="UP000187735"/>
    </source>
</evidence>
<reference evidence="12 13" key="1">
    <citation type="journal article" date="2016" name="Front. Microbiol.">
        <title>Fuerstia marisgermanicae gen. nov., sp. nov., an Unusual Member of the Phylum Planctomycetes from the German Wadden Sea.</title>
        <authorList>
            <person name="Kohn T."/>
            <person name="Heuer A."/>
            <person name="Jogler M."/>
            <person name="Vollmers J."/>
            <person name="Boedeker C."/>
            <person name="Bunk B."/>
            <person name="Rast P."/>
            <person name="Borchert D."/>
            <person name="Glockner I."/>
            <person name="Freese H.M."/>
            <person name="Klenk H.P."/>
            <person name="Overmann J."/>
            <person name="Kaster A.K."/>
            <person name="Rohde M."/>
            <person name="Wiegand S."/>
            <person name="Jogler C."/>
        </authorList>
    </citation>
    <scope>NUCLEOTIDE SEQUENCE [LARGE SCALE GENOMIC DNA]</scope>
    <source>
        <strain evidence="12 13">NH11</strain>
    </source>
</reference>
<comment type="subcellular location">
    <subcellularLocation>
        <location evidence="1 11">Cell membrane</location>
        <topology evidence="1 11">Multi-pass membrane protein</topology>
    </subcellularLocation>
</comment>
<comment type="similarity">
    <text evidence="9 11">Belongs to the fluoride channel Fluc/FEX (TC 1.A.43) family.</text>
</comment>
<comment type="catalytic activity">
    <reaction evidence="10">
        <text>fluoride(in) = fluoride(out)</text>
        <dbReference type="Rhea" id="RHEA:76159"/>
        <dbReference type="ChEBI" id="CHEBI:17051"/>
    </reaction>
    <physiologicalReaction direction="left-to-right" evidence="10">
        <dbReference type="Rhea" id="RHEA:76160"/>
    </physiologicalReaction>
</comment>
<evidence type="ECO:0000256" key="2">
    <source>
        <dbReference type="ARBA" id="ARBA00022475"/>
    </source>
</evidence>
<feature type="transmembrane region" description="Helical" evidence="11">
    <location>
        <begin position="106"/>
        <end position="128"/>
    </location>
</feature>
<dbReference type="NCBIfam" id="TIGR00494">
    <property type="entry name" value="crcB"/>
    <property type="match status" value="1"/>
</dbReference>
<evidence type="ECO:0000256" key="5">
    <source>
        <dbReference type="ARBA" id="ARBA00022989"/>
    </source>
</evidence>
<dbReference type="HAMAP" id="MF_00454">
    <property type="entry name" value="FluC"/>
    <property type="match status" value="1"/>
</dbReference>
<dbReference type="GO" id="GO:0046872">
    <property type="term" value="F:metal ion binding"/>
    <property type="evidence" value="ECO:0007669"/>
    <property type="project" value="UniProtKB-KW"/>
</dbReference>
<sequence length="134" mass="13801">MNLSLPIAVGIGGFAGALLRFYTSAAIVKTVGTELAFVATIAVNLLGCFAIGILWTLVLKTSHVSPVMQRLLITGLLGSLTTFSTFALDSLILLQSGRVRAALANLSVNVFAGLLLVWAGMAVAGMFVSGETSG</sequence>
<keyword evidence="5 11" id="KW-1133">Transmembrane helix</keyword>
<evidence type="ECO:0000256" key="9">
    <source>
        <dbReference type="ARBA" id="ARBA00035120"/>
    </source>
</evidence>
<feature type="binding site" evidence="11">
    <location>
        <position position="81"/>
    </location>
    <ligand>
        <name>Na(+)</name>
        <dbReference type="ChEBI" id="CHEBI:29101"/>
        <note>structural</note>
    </ligand>
</feature>
<dbReference type="AlphaFoldDB" id="A0A1P8WPY8"/>
<dbReference type="Pfam" id="PF02537">
    <property type="entry name" value="CRCB"/>
    <property type="match status" value="1"/>
</dbReference>
<organism evidence="12 13">
    <name type="scientific">Fuerstiella marisgermanici</name>
    <dbReference type="NCBI Taxonomy" id="1891926"/>
    <lineage>
        <taxon>Bacteria</taxon>
        <taxon>Pseudomonadati</taxon>
        <taxon>Planctomycetota</taxon>
        <taxon>Planctomycetia</taxon>
        <taxon>Planctomycetales</taxon>
        <taxon>Planctomycetaceae</taxon>
        <taxon>Fuerstiella</taxon>
    </lineage>
</organism>
<dbReference type="Proteomes" id="UP000187735">
    <property type="component" value="Chromosome"/>
</dbReference>
<gene>
    <name evidence="11" type="primary">fluC</name>
    <name evidence="11" type="synonym">crcB</name>
    <name evidence="12" type="ORF">Fuma_05763</name>
</gene>
<dbReference type="PANTHER" id="PTHR28259">
    <property type="entry name" value="FLUORIDE EXPORT PROTEIN 1-RELATED"/>
    <property type="match status" value="1"/>
</dbReference>
<dbReference type="KEGG" id="fmr:Fuma_05763"/>
<dbReference type="GO" id="GO:0005886">
    <property type="term" value="C:plasma membrane"/>
    <property type="evidence" value="ECO:0007669"/>
    <property type="project" value="UniProtKB-SubCell"/>
</dbReference>
<keyword evidence="11" id="KW-0813">Transport</keyword>
<dbReference type="GO" id="GO:0062054">
    <property type="term" value="F:fluoride channel activity"/>
    <property type="evidence" value="ECO:0007669"/>
    <property type="project" value="UniProtKB-UniRule"/>
</dbReference>
<accession>A0A1P8WPY8</accession>
<dbReference type="RefSeq" id="WP_077027166.1">
    <property type="nucleotide sequence ID" value="NZ_CP017641.1"/>
</dbReference>
<evidence type="ECO:0000256" key="7">
    <source>
        <dbReference type="ARBA" id="ARBA00023136"/>
    </source>
</evidence>
<keyword evidence="7 11" id="KW-0472">Membrane</keyword>
<keyword evidence="4 11" id="KW-0812">Transmembrane</keyword>
<dbReference type="OrthoDB" id="9815830at2"/>